<reference evidence="1 2" key="1">
    <citation type="submission" date="2016-01" db="EMBL/GenBank/DDBJ databases">
        <title>The new phylogeny of the genus Mycobacterium.</title>
        <authorList>
            <person name="Tarcisio F."/>
            <person name="Conor M."/>
            <person name="Antonella G."/>
            <person name="Elisabetta G."/>
            <person name="Giulia F.S."/>
            <person name="Sara T."/>
            <person name="Anna F."/>
            <person name="Clotilde B."/>
            <person name="Roberto B."/>
            <person name="Veronica D.S."/>
            <person name="Fabio R."/>
            <person name="Monica P."/>
            <person name="Olivier J."/>
            <person name="Enrico T."/>
            <person name="Nicola S."/>
        </authorList>
    </citation>
    <scope>NUCLEOTIDE SEQUENCE [LARGE SCALE GENOMIC DNA]</scope>
    <source>
        <strain evidence="1 2">DSM 45731</strain>
    </source>
</reference>
<proteinExistence type="predicted"/>
<evidence type="ECO:0000313" key="2">
    <source>
        <dbReference type="Proteomes" id="UP000194000"/>
    </source>
</evidence>
<accession>A0A1X1URA5</accession>
<dbReference type="Proteomes" id="UP000194000">
    <property type="component" value="Unassembled WGS sequence"/>
</dbReference>
<dbReference type="SUPFAM" id="SSF56634">
    <property type="entry name" value="Heme-dependent catalase-like"/>
    <property type="match status" value="1"/>
</dbReference>
<dbReference type="InterPro" id="IPR020835">
    <property type="entry name" value="Catalase_sf"/>
</dbReference>
<organism evidence="1 2">
    <name type="scientific">Mycobacterium fragae</name>
    <dbReference type="NCBI Taxonomy" id="1260918"/>
    <lineage>
        <taxon>Bacteria</taxon>
        <taxon>Bacillati</taxon>
        <taxon>Actinomycetota</taxon>
        <taxon>Actinomycetes</taxon>
        <taxon>Mycobacteriales</taxon>
        <taxon>Mycobacteriaceae</taxon>
        <taxon>Mycobacterium</taxon>
    </lineage>
</organism>
<protein>
    <submittedName>
        <fullName evidence="1">Phosphodiesterase</fullName>
    </submittedName>
</protein>
<keyword evidence="2" id="KW-1185">Reference proteome</keyword>
<dbReference type="AlphaFoldDB" id="A0A1X1URA5"/>
<dbReference type="OrthoDB" id="3368165at2"/>
<name>A0A1X1URA5_9MYCO</name>
<gene>
    <name evidence="1" type="ORF">AWC06_18395</name>
</gene>
<sequence>MRGIRRPVKLSDIVAVPIGWGSALRRRRVFHPVGVLAEGWIERLAPRAQGLPIASGEVVGRVSKGVGTAGRLPDIIGLAWKMPPTASSADEWDLLLASAGSGLLSRFAIRPVTSWSGASLSSLMPYRFGEHHWWIRARFVTEIPGPGLSLDSIRNRIDDGGIQFAIDQACGTGPFELLAQLTLNRSLPGDASHDIAFDPTIRTPDDVQLEPGWLTDIRRRAYYRSRQNRDAR</sequence>
<dbReference type="EMBL" id="LQOW01000025">
    <property type="protein sequence ID" value="ORV59372.1"/>
    <property type="molecule type" value="Genomic_DNA"/>
</dbReference>
<dbReference type="GO" id="GO:0020037">
    <property type="term" value="F:heme binding"/>
    <property type="evidence" value="ECO:0007669"/>
    <property type="project" value="InterPro"/>
</dbReference>
<dbReference type="STRING" id="1260918.AWC06_18395"/>
<evidence type="ECO:0000313" key="1">
    <source>
        <dbReference type="EMBL" id="ORV59372.1"/>
    </source>
</evidence>
<comment type="caution">
    <text evidence="1">The sequence shown here is derived from an EMBL/GenBank/DDBJ whole genome shotgun (WGS) entry which is preliminary data.</text>
</comment>